<sequence>MLVDWQEAPKAHVFNADLPGPSRWRWRWRWRWRKTGCSRSVVSGRGSSRRRLTSSTTSSAAAVVFSDA</sequence>
<gene>
    <name evidence="1" type="ORF">AXF42_Ash003667</name>
</gene>
<accession>A0A2I0AHL3</accession>
<evidence type="ECO:0000313" key="2">
    <source>
        <dbReference type="Proteomes" id="UP000236161"/>
    </source>
</evidence>
<dbReference type="EMBL" id="KZ451980">
    <property type="protein sequence ID" value="PKA55030.1"/>
    <property type="molecule type" value="Genomic_DNA"/>
</dbReference>
<reference evidence="1 2" key="1">
    <citation type="journal article" date="2017" name="Nature">
        <title>The Apostasia genome and the evolution of orchids.</title>
        <authorList>
            <person name="Zhang G.Q."/>
            <person name="Liu K.W."/>
            <person name="Li Z."/>
            <person name="Lohaus R."/>
            <person name="Hsiao Y.Y."/>
            <person name="Niu S.C."/>
            <person name="Wang J.Y."/>
            <person name="Lin Y.C."/>
            <person name="Xu Q."/>
            <person name="Chen L.J."/>
            <person name="Yoshida K."/>
            <person name="Fujiwara S."/>
            <person name="Wang Z.W."/>
            <person name="Zhang Y.Q."/>
            <person name="Mitsuda N."/>
            <person name="Wang M."/>
            <person name="Liu G.H."/>
            <person name="Pecoraro L."/>
            <person name="Huang H.X."/>
            <person name="Xiao X.J."/>
            <person name="Lin M."/>
            <person name="Wu X.Y."/>
            <person name="Wu W.L."/>
            <person name="Chen Y.Y."/>
            <person name="Chang S.B."/>
            <person name="Sakamoto S."/>
            <person name="Ohme-Takagi M."/>
            <person name="Yagi M."/>
            <person name="Zeng S.J."/>
            <person name="Shen C.Y."/>
            <person name="Yeh C.M."/>
            <person name="Luo Y.B."/>
            <person name="Tsai W.C."/>
            <person name="Van de Peer Y."/>
            <person name="Liu Z.J."/>
        </authorList>
    </citation>
    <scope>NUCLEOTIDE SEQUENCE [LARGE SCALE GENOMIC DNA]</scope>
    <source>
        <strain evidence="2">cv. Shenzhen</strain>
        <tissue evidence="1">Stem</tissue>
    </source>
</reference>
<dbReference type="AlphaFoldDB" id="A0A2I0AHL3"/>
<evidence type="ECO:0000313" key="1">
    <source>
        <dbReference type="EMBL" id="PKA55030.1"/>
    </source>
</evidence>
<protein>
    <submittedName>
        <fullName evidence="1">Uncharacterized protein</fullName>
    </submittedName>
</protein>
<name>A0A2I0AHL3_9ASPA</name>
<keyword evidence="2" id="KW-1185">Reference proteome</keyword>
<organism evidence="1 2">
    <name type="scientific">Apostasia shenzhenica</name>
    <dbReference type="NCBI Taxonomy" id="1088818"/>
    <lineage>
        <taxon>Eukaryota</taxon>
        <taxon>Viridiplantae</taxon>
        <taxon>Streptophyta</taxon>
        <taxon>Embryophyta</taxon>
        <taxon>Tracheophyta</taxon>
        <taxon>Spermatophyta</taxon>
        <taxon>Magnoliopsida</taxon>
        <taxon>Liliopsida</taxon>
        <taxon>Asparagales</taxon>
        <taxon>Orchidaceae</taxon>
        <taxon>Apostasioideae</taxon>
        <taxon>Apostasia</taxon>
    </lineage>
</organism>
<dbReference type="Proteomes" id="UP000236161">
    <property type="component" value="Unassembled WGS sequence"/>
</dbReference>
<proteinExistence type="predicted"/>